<feature type="domain" description="Inosine/uridine-preferring nucleoside hydrolase" evidence="4">
    <location>
        <begin position="30"/>
        <end position="334"/>
    </location>
</feature>
<dbReference type="SUPFAM" id="SSF53590">
    <property type="entry name" value="Nucleoside hydrolase"/>
    <property type="match status" value="1"/>
</dbReference>
<organism evidence="5 6">
    <name type="scientific">Herbiconiux flava</name>
    <dbReference type="NCBI Taxonomy" id="881268"/>
    <lineage>
        <taxon>Bacteria</taxon>
        <taxon>Bacillati</taxon>
        <taxon>Actinomycetota</taxon>
        <taxon>Actinomycetes</taxon>
        <taxon>Micrococcales</taxon>
        <taxon>Microbacteriaceae</taxon>
        <taxon>Herbiconiux</taxon>
    </lineage>
</organism>
<evidence type="ECO:0000256" key="3">
    <source>
        <dbReference type="SAM" id="MobiDB-lite"/>
    </source>
</evidence>
<dbReference type="GO" id="GO:0006152">
    <property type="term" value="P:purine nucleoside catabolic process"/>
    <property type="evidence" value="ECO:0007669"/>
    <property type="project" value="TreeGrafter"/>
</dbReference>
<keyword evidence="6" id="KW-1185">Reference proteome</keyword>
<feature type="compositionally biased region" description="Low complexity" evidence="3">
    <location>
        <begin position="1"/>
        <end position="24"/>
    </location>
</feature>
<protein>
    <submittedName>
        <fullName evidence="5">Purine nucleosidase</fullName>
        <ecNumber evidence="5">3.2.2.1</ecNumber>
    </submittedName>
</protein>
<sequence length="344" mass="36394">MTDAPATATTPAQATPAPATGTPARETRHIVVDTDTGIDDALALLYLAGRDDAEISAITSVYGNTPVEAALTNIARVQKLAGLEDVLVARGAAGPIDGEPRIAGHVHGRDGLGDLWSDPIAPKNLSPLSSAELLVELGRSKPGYYDLLPVGPLTNLGLALEIEPELLTLYRSVVIMGGSGPFPPLGTVQMVDANIHNDAEAARRVFAAPRRQLVMVGVNVTAHTIVDEQAVQALHRAGTEWGTFSAQVLEAYMDFYQYSWGRRVSPAHDGLAAALLVHPEWITSATIGPVNITSDGFATRAHLMRTATGLPVSWQSSPAPDTVVVLDVDREAFLADFVRVLSGH</sequence>
<evidence type="ECO:0000256" key="1">
    <source>
        <dbReference type="ARBA" id="ARBA00022801"/>
    </source>
</evidence>
<dbReference type="RefSeq" id="WP_179547765.1">
    <property type="nucleotide sequence ID" value="NZ_BSEW01000001.1"/>
</dbReference>
<feature type="region of interest" description="Disordered" evidence="3">
    <location>
        <begin position="1"/>
        <end position="26"/>
    </location>
</feature>
<evidence type="ECO:0000259" key="4">
    <source>
        <dbReference type="Pfam" id="PF01156"/>
    </source>
</evidence>
<dbReference type="AlphaFoldDB" id="A0A852SPF5"/>
<proteinExistence type="predicted"/>
<dbReference type="InterPro" id="IPR023186">
    <property type="entry name" value="IUNH"/>
</dbReference>
<keyword evidence="2 5" id="KW-0326">Glycosidase</keyword>
<evidence type="ECO:0000313" key="6">
    <source>
        <dbReference type="Proteomes" id="UP000549913"/>
    </source>
</evidence>
<dbReference type="GO" id="GO:0008477">
    <property type="term" value="F:purine nucleosidase activity"/>
    <property type="evidence" value="ECO:0007669"/>
    <property type="project" value="UniProtKB-EC"/>
</dbReference>
<dbReference type="Gene3D" id="3.90.245.10">
    <property type="entry name" value="Ribonucleoside hydrolase-like"/>
    <property type="match status" value="1"/>
</dbReference>
<keyword evidence="1 5" id="KW-0378">Hydrolase</keyword>
<gene>
    <name evidence="5" type="ORF">BJ984_001831</name>
</gene>
<reference evidence="5 6" key="1">
    <citation type="submission" date="2020-07" db="EMBL/GenBank/DDBJ databases">
        <title>Sequencing the genomes of 1000 actinobacteria strains.</title>
        <authorList>
            <person name="Klenk H.-P."/>
        </authorList>
    </citation>
    <scope>NUCLEOTIDE SEQUENCE [LARGE SCALE GENOMIC DNA]</scope>
    <source>
        <strain evidence="5 6">DSM 26474</strain>
    </source>
</reference>
<dbReference type="EC" id="3.2.2.1" evidence="5"/>
<dbReference type="PANTHER" id="PTHR12304:SF4">
    <property type="entry name" value="URIDINE NUCLEOSIDASE"/>
    <property type="match status" value="1"/>
</dbReference>
<dbReference type="CDD" id="cd02650">
    <property type="entry name" value="nuc_hydro_CaPnhB"/>
    <property type="match status" value="1"/>
</dbReference>
<comment type="caution">
    <text evidence="5">The sequence shown here is derived from an EMBL/GenBank/DDBJ whole genome shotgun (WGS) entry which is preliminary data.</text>
</comment>
<dbReference type="Proteomes" id="UP000549913">
    <property type="component" value="Unassembled WGS sequence"/>
</dbReference>
<dbReference type="InterPro" id="IPR001910">
    <property type="entry name" value="Inosine/uridine_hydrolase_dom"/>
</dbReference>
<dbReference type="EMBL" id="JACCBM010000001">
    <property type="protein sequence ID" value="NYD70673.1"/>
    <property type="molecule type" value="Genomic_DNA"/>
</dbReference>
<evidence type="ECO:0000313" key="5">
    <source>
        <dbReference type="EMBL" id="NYD70673.1"/>
    </source>
</evidence>
<dbReference type="PANTHER" id="PTHR12304">
    <property type="entry name" value="INOSINE-URIDINE PREFERRING NUCLEOSIDE HYDROLASE"/>
    <property type="match status" value="1"/>
</dbReference>
<dbReference type="Pfam" id="PF01156">
    <property type="entry name" value="IU_nuc_hydro"/>
    <property type="match status" value="1"/>
</dbReference>
<accession>A0A852SPF5</accession>
<dbReference type="InterPro" id="IPR036452">
    <property type="entry name" value="Ribo_hydro-like"/>
</dbReference>
<name>A0A852SPF5_9MICO</name>
<dbReference type="GO" id="GO:0005829">
    <property type="term" value="C:cytosol"/>
    <property type="evidence" value="ECO:0007669"/>
    <property type="project" value="TreeGrafter"/>
</dbReference>
<evidence type="ECO:0000256" key="2">
    <source>
        <dbReference type="ARBA" id="ARBA00023295"/>
    </source>
</evidence>